<feature type="transmembrane region" description="Helical" evidence="1">
    <location>
        <begin position="47"/>
        <end position="65"/>
    </location>
</feature>
<dbReference type="OrthoDB" id="9811293at2"/>
<keyword evidence="1" id="KW-0472">Membrane</keyword>
<dbReference type="AlphaFoldDB" id="A0A4R1BG17"/>
<dbReference type="PANTHER" id="PTHR39419:SF1">
    <property type="entry name" value="SLL0814 PROTEIN"/>
    <property type="match status" value="1"/>
</dbReference>
<organism evidence="2 3">
    <name type="scientific">Rubrobacter taiwanensis</name>
    <dbReference type="NCBI Taxonomy" id="185139"/>
    <lineage>
        <taxon>Bacteria</taxon>
        <taxon>Bacillati</taxon>
        <taxon>Actinomycetota</taxon>
        <taxon>Rubrobacteria</taxon>
        <taxon>Rubrobacterales</taxon>
        <taxon>Rubrobacteraceae</taxon>
        <taxon>Rubrobacter</taxon>
    </lineage>
</organism>
<evidence type="ECO:0000256" key="1">
    <source>
        <dbReference type="SAM" id="Phobius"/>
    </source>
</evidence>
<feature type="transmembrane region" description="Helical" evidence="1">
    <location>
        <begin position="268"/>
        <end position="285"/>
    </location>
</feature>
<dbReference type="EMBL" id="SKBU01000018">
    <property type="protein sequence ID" value="TCJ16120.1"/>
    <property type="molecule type" value="Genomic_DNA"/>
</dbReference>
<protein>
    <submittedName>
        <fullName evidence="2">Carotenoid biosynthesis protein</fullName>
    </submittedName>
</protein>
<dbReference type="PANTHER" id="PTHR39419">
    <property type="entry name" value="SLL0814 PROTEIN"/>
    <property type="match status" value="1"/>
</dbReference>
<keyword evidence="3" id="KW-1185">Reference proteome</keyword>
<sequence>MTPVPRALIQSTGREIWKSRAVTPQIYQPAGVGLPCRDMRGVLPRHLLVLCPAFFLAGVLAVRFPETPGSGTASVISVAVIAAPAIAALFLRLGVRRAVISLAGLSLFAFAVEITGVLTGFPYGEFSYGAGLGPKLAGLVPYALPVAYVPLVIGAVAAAEPRASDTPGRRAGWVFSAALLLVALDGVLDPGAVRLGLWVWPEGGAYYGVPVENYLGWALSGTLAAALLLALGGWWRGTVPRPMLLDSALISLAFWAAVTAAAGLPFPALLGGVLFILFLRRRAVLSRRWRKRWWR</sequence>
<keyword evidence="1" id="KW-1133">Transmembrane helix</keyword>
<proteinExistence type="predicted"/>
<comment type="caution">
    <text evidence="2">The sequence shown here is derived from an EMBL/GenBank/DDBJ whole genome shotgun (WGS) entry which is preliminary data.</text>
</comment>
<dbReference type="Pfam" id="PF04240">
    <property type="entry name" value="Caroten_synth"/>
    <property type="match status" value="1"/>
</dbReference>
<keyword evidence="1" id="KW-0812">Transmembrane</keyword>
<evidence type="ECO:0000313" key="3">
    <source>
        <dbReference type="Proteomes" id="UP000295244"/>
    </source>
</evidence>
<dbReference type="InterPro" id="IPR007354">
    <property type="entry name" value="CruF-like"/>
</dbReference>
<feature type="transmembrane region" description="Helical" evidence="1">
    <location>
        <begin position="214"/>
        <end position="231"/>
    </location>
</feature>
<feature type="transmembrane region" description="Helical" evidence="1">
    <location>
        <begin position="139"/>
        <end position="159"/>
    </location>
</feature>
<feature type="transmembrane region" description="Helical" evidence="1">
    <location>
        <begin position="98"/>
        <end position="119"/>
    </location>
</feature>
<accession>A0A4R1BG17</accession>
<name>A0A4R1BG17_9ACTN</name>
<dbReference type="Proteomes" id="UP000295244">
    <property type="component" value="Unassembled WGS sequence"/>
</dbReference>
<feature type="transmembrane region" description="Helical" evidence="1">
    <location>
        <begin position="71"/>
        <end position="91"/>
    </location>
</feature>
<reference evidence="2 3" key="1">
    <citation type="submission" date="2019-03" db="EMBL/GenBank/DDBJ databases">
        <title>Whole genome sequence of a novel Rubrobacter taiwanensis strain, isolated from Yellowstone National Park.</title>
        <authorList>
            <person name="Freed S."/>
            <person name="Ramaley R.F."/>
            <person name="Kyndt J.A."/>
        </authorList>
    </citation>
    <scope>NUCLEOTIDE SEQUENCE [LARGE SCALE GENOMIC DNA]</scope>
    <source>
        <strain evidence="2 3">Yellowstone</strain>
    </source>
</reference>
<gene>
    <name evidence="2" type="ORF">E0L93_10600</name>
</gene>
<evidence type="ECO:0000313" key="2">
    <source>
        <dbReference type="EMBL" id="TCJ16120.1"/>
    </source>
</evidence>